<name>A0ABT1Z7V4_9ACTN</name>
<proteinExistence type="predicted"/>
<dbReference type="PROSITE" id="PS51108">
    <property type="entry name" value="PTS_EIID"/>
    <property type="match status" value="1"/>
</dbReference>
<evidence type="ECO:0000313" key="2">
    <source>
        <dbReference type="EMBL" id="MCR9036279.1"/>
    </source>
</evidence>
<dbReference type="InterPro" id="IPR004704">
    <property type="entry name" value="PTS_IID_man"/>
</dbReference>
<keyword evidence="3" id="KW-1185">Reference proteome</keyword>
<sequence length="281" mass="29925">MSKQIEQESMKAPAEENGRLLTDKDIRKCAWRWCMSVNGFNYETQLAPSVVFSEADALKKIYRDDDAAYRDSLTNSAKYFNVTPPVAGILLGAGLAMEEKNGTAALGAVQDLKVGLMGSLSGIGDAIIWILIPTIFGSISAYLAQSGNPIGALLFVAVNLVFSLGVKIKSWDLGYHFGTQLVTNLADKVAALTEAMSVLGLTVVGALIPSVVKLSTKLTINIGDVSFGLQEGLFDKILLGLLPVCATAIVYQLIKKGVSTNKIILGIIVFCWLGAAFGFIG</sequence>
<dbReference type="InterPro" id="IPR050303">
    <property type="entry name" value="GatZ_KbaZ_carbometab"/>
</dbReference>
<feature type="transmembrane region" description="Helical" evidence="1">
    <location>
        <begin position="150"/>
        <end position="168"/>
    </location>
</feature>
<comment type="caution">
    <text evidence="2">The sequence shown here is derived from an EMBL/GenBank/DDBJ whole genome shotgun (WGS) entry which is preliminary data.</text>
</comment>
<dbReference type="EMBL" id="JANSKA010000003">
    <property type="protein sequence ID" value="MCR9036279.1"/>
    <property type="molecule type" value="Genomic_DNA"/>
</dbReference>
<keyword evidence="1" id="KW-0812">Transmembrane</keyword>
<feature type="transmembrane region" description="Helical" evidence="1">
    <location>
        <begin position="263"/>
        <end position="280"/>
    </location>
</feature>
<evidence type="ECO:0000256" key="1">
    <source>
        <dbReference type="SAM" id="Phobius"/>
    </source>
</evidence>
<accession>A0ABT1Z7V4</accession>
<dbReference type="PANTHER" id="PTHR32502:SF26">
    <property type="entry name" value="PHOSPHOTRANSFERASE SYSTEM SUGAR-SPECIFIC EIID COMPONENT"/>
    <property type="match status" value="1"/>
</dbReference>
<keyword evidence="1" id="KW-1133">Transmembrane helix</keyword>
<feature type="transmembrane region" description="Helical" evidence="1">
    <location>
        <begin position="189"/>
        <end position="212"/>
    </location>
</feature>
<feature type="transmembrane region" description="Helical" evidence="1">
    <location>
        <begin position="232"/>
        <end position="251"/>
    </location>
</feature>
<dbReference type="Pfam" id="PF03613">
    <property type="entry name" value="EIID-AGA"/>
    <property type="match status" value="1"/>
</dbReference>
<protein>
    <submittedName>
        <fullName evidence="2">PTS system mannose/fructose/sorbose family transporter subunit IID</fullName>
    </submittedName>
</protein>
<reference evidence="2 3" key="1">
    <citation type="submission" date="2022-08" db="EMBL/GenBank/DDBJ databases">
        <title>Tractidigestivibacter montrealensis type strain KD21.</title>
        <authorList>
            <person name="Diop K."/>
            <person name="Richard C."/>
            <person name="Routy B."/>
        </authorList>
    </citation>
    <scope>NUCLEOTIDE SEQUENCE [LARGE SCALE GENOMIC DNA]</scope>
    <source>
        <strain evidence="2 3">KD21</strain>
    </source>
</reference>
<organism evidence="2 3">
    <name type="scientific">Tractidigestivibacter montrealensis</name>
    <dbReference type="NCBI Taxonomy" id="2972466"/>
    <lineage>
        <taxon>Bacteria</taxon>
        <taxon>Bacillati</taxon>
        <taxon>Actinomycetota</taxon>
        <taxon>Coriobacteriia</taxon>
        <taxon>Coriobacteriales</taxon>
        <taxon>Atopobiaceae</taxon>
        <taxon>Tractidigestivibacter</taxon>
    </lineage>
</organism>
<evidence type="ECO:0000313" key="3">
    <source>
        <dbReference type="Proteomes" id="UP001204320"/>
    </source>
</evidence>
<gene>
    <name evidence="2" type="ORF">NVS32_04870</name>
</gene>
<dbReference type="RefSeq" id="WP_042089099.1">
    <property type="nucleotide sequence ID" value="NZ_JANSKA010000003.1"/>
</dbReference>
<dbReference type="PANTHER" id="PTHR32502">
    <property type="entry name" value="N-ACETYLGALACTOSAMINE PERMEASE II COMPONENT-RELATED"/>
    <property type="match status" value="1"/>
</dbReference>
<keyword evidence="1" id="KW-0472">Membrane</keyword>
<dbReference type="Proteomes" id="UP001204320">
    <property type="component" value="Unassembled WGS sequence"/>
</dbReference>